<sequence>MVTNELRPNPEDCIICVKVGKVKRENLYEMTRKYWKVDINRARKATHVLAIVNGIVEEVYNPVDWKYTEDPKHIGRCEFLGVEDEHTTYIGKDVTTFYGKSQNPVKYINM</sequence>
<evidence type="ECO:0000313" key="1">
    <source>
        <dbReference type="EMBL" id="BFO81640.1"/>
    </source>
</evidence>
<organism evidence="1">
    <name type="scientific">Prevotella sp. GTC17262</name>
    <dbReference type="NCBI Taxonomy" id="3236797"/>
    <lineage>
        <taxon>Bacteria</taxon>
        <taxon>Pseudomonadati</taxon>
        <taxon>Bacteroidota</taxon>
        <taxon>Bacteroidia</taxon>
        <taxon>Bacteroidales</taxon>
        <taxon>Prevotellaceae</taxon>
        <taxon>Prevotella</taxon>
    </lineage>
</organism>
<accession>A0AB33JIT7</accession>
<reference evidence="1" key="1">
    <citation type="submission" date="2024-07" db="EMBL/GenBank/DDBJ databases">
        <title>Complete genome sequence of Prevotella sp. YM-2024 GTC17262.</title>
        <authorList>
            <person name="Hayashi M."/>
            <person name="Muto Y."/>
            <person name="Tanaka K."/>
            <person name="Niwa H."/>
        </authorList>
    </citation>
    <scope>NUCLEOTIDE SEQUENCE</scope>
    <source>
        <strain evidence="1">GTC17262</strain>
    </source>
</reference>
<gene>
    <name evidence="1" type="ORF">GTC17262_18310</name>
</gene>
<dbReference type="AlphaFoldDB" id="A0AB33JIT7"/>
<proteinExistence type="predicted"/>
<name>A0AB33JIT7_9BACT</name>
<protein>
    <submittedName>
        <fullName evidence="1">Uncharacterized protein</fullName>
    </submittedName>
</protein>
<dbReference type="EMBL" id="AP035789">
    <property type="protein sequence ID" value="BFO81640.1"/>
    <property type="molecule type" value="Genomic_DNA"/>
</dbReference>